<gene>
    <name evidence="2" type="ORF">ABT211_45905</name>
</gene>
<comment type="caution">
    <text evidence="2">The sequence shown here is derived from an EMBL/GenBank/DDBJ whole genome shotgun (WGS) entry which is preliminary data.</text>
</comment>
<dbReference type="EMBL" id="JBEOZM010000058">
    <property type="protein sequence ID" value="MER6274501.1"/>
    <property type="molecule type" value="Genomic_DNA"/>
</dbReference>
<organism evidence="2 3">
    <name type="scientific">Streptomyces sp. 900105755</name>
    <dbReference type="NCBI Taxonomy" id="3154389"/>
    <lineage>
        <taxon>Bacteria</taxon>
        <taxon>Bacillati</taxon>
        <taxon>Actinomycetota</taxon>
        <taxon>Actinomycetes</taxon>
        <taxon>Kitasatosporales</taxon>
        <taxon>Streptomycetaceae</taxon>
        <taxon>Streptomyces</taxon>
    </lineage>
</organism>
<protein>
    <submittedName>
        <fullName evidence="2">DUF5709 domain-containing protein</fullName>
    </submittedName>
</protein>
<dbReference type="InterPro" id="IPR043763">
    <property type="entry name" value="DUF5709"/>
</dbReference>
<dbReference type="Pfam" id="PF18970">
    <property type="entry name" value="DUF5709"/>
    <property type="match status" value="1"/>
</dbReference>
<accession>A0ABV1TWV0</accession>
<name>A0ABV1TWV0_9ACTN</name>
<sequence>MSEWGLTAREAASHEDLSHRLRREVPDAAVDIDGDGLGDATDTDGELIDDQVGGVRAGRLVGWDAEGAGRLDDDYWARDVGIDGGAASAEEATVHIVPEDER</sequence>
<keyword evidence="3" id="KW-1185">Reference proteome</keyword>
<reference evidence="2 3" key="1">
    <citation type="submission" date="2024-06" db="EMBL/GenBank/DDBJ databases">
        <title>The Natural Products Discovery Center: Release of the First 8490 Sequenced Strains for Exploring Actinobacteria Biosynthetic Diversity.</title>
        <authorList>
            <person name="Kalkreuter E."/>
            <person name="Kautsar S.A."/>
            <person name="Yang D."/>
            <person name="Bader C.D."/>
            <person name="Teijaro C.N."/>
            <person name="Fluegel L."/>
            <person name="Davis C.M."/>
            <person name="Simpson J.R."/>
            <person name="Lauterbach L."/>
            <person name="Steele A.D."/>
            <person name="Gui C."/>
            <person name="Meng S."/>
            <person name="Li G."/>
            <person name="Viehrig K."/>
            <person name="Ye F."/>
            <person name="Su P."/>
            <person name="Kiefer A.F."/>
            <person name="Nichols A."/>
            <person name="Cepeda A.J."/>
            <person name="Yan W."/>
            <person name="Fan B."/>
            <person name="Jiang Y."/>
            <person name="Adhikari A."/>
            <person name="Zheng C.-J."/>
            <person name="Schuster L."/>
            <person name="Cowan T.M."/>
            <person name="Smanski M.J."/>
            <person name="Chevrette M.G."/>
            <person name="De Carvalho L.P.S."/>
            <person name="Shen B."/>
        </authorList>
    </citation>
    <scope>NUCLEOTIDE SEQUENCE [LARGE SCALE GENOMIC DNA]</scope>
    <source>
        <strain evidence="2 3">NPDC001694</strain>
    </source>
</reference>
<evidence type="ECO:0000259" key="1">
    <source>
        <dbReference type="Pfam" id="PF18970"/>
    </source>
</evidence>
<evidence type="ECO:0000313" key="2">
    <source>
        <dbReference type="EMBL" id="MER6274501.1"/>
    </source>
</evidence>
<proteinExistence type="predicted"/>
<dbReference type="Proteomes" id="UP001490365">
    <property type="component" value="Unassembled WGS sequence"/>
</dbReference>
<dbReference type="RefSeq" id="WP_351962714.1">
    <property type="nucleotide sequence ID" value="NZ_JBEOZM010000058.1"/>
</dbReference>
<feature type="domain" description="DUF5709" evidence="1">
    <location>
        <begin position="51"/>
        <end position="99"/>
    </location>
</feature>
<evidence type="ECO:0000313" key="3">
    <source>
        <dbReference type="Proteomes" id="UP001490365"/>
    </source>
</evidence>